<evidence type="ECO:0000256" key="6">
    <source>
        <dbReference type="SAM" id="MobiDB-lite"/>
    </source>
</evidence>
<feature type="region of interest" description="Disordered" evidence="6">
    <location>
        <begin position="1"/>
        <end position="33"/>
    </location>
</feature>
<sequence>MAGVGPGSSGRGNGRPQNSGRQPGLTSIDDQDASIAELQELYANLREHSRTYQGAELGGASPSAPVHSSRSGAGAARSDENSVGESLEEGIEDKKKKLPKDQVKELEAMFQSGYTGAPEGRSAIGKKMCITERQVAIWFQNRRARQRSKQLGNDFEMLKKDFRMVFLENQVMRKELAELRARVAETDPSGLLQAQPPLEMAAPAAPAYSDFRIPSPGKRTSLDRPHHPGGEGLRERQSLDDVEYLPRLKRARLYQSEGGPFPGGNFGHPNRSLEPEPGGLNRQPSSGLLDAVVAQANVSPLPGSGGLDFLDEREARQDLDAALLGPGHEGRLELGLRGNNTGWAPQRQFFDVLGNAGERGDELEDDQIEPPRRDRDPDGW</sequence>
<feature type="compositionally biased region" description="Gly residues" evidence="6">
    <location>
        <begin position="1"/>
        <end position="13"/>
    </location>
</feature>
<evidence type="ECO:0000256" key="3">
    <source>
        <dbReference type="ARBA" id="ARBA00025748"/>
    </source>
</evidence>
<dbReference type="SUPFAM" id="SSF46689">
    <property type="entry name" value="Homeodomain-like"/>
    <property type="match status" value="1"/>
</dbReference>
<evidence type="ECO:0000313" key="8">
    <source>
        <dbReference type="EMBL" id="GAQ81475.1"/>
    </source>
</evidence>
<keyword evidence="4 5" id="KW-0539">Nucleus</keyword>
<evidence type="ECO:0000256" key="4">
    <source>
        <dbReference type="PROSITE-ProRule" id="PRU00108"/>
    </source>
</evidence>
<dbReference type="GO" id="GO:0003700">
    <property type="term" value="F:DNA-binding transcription factor activity"/>
    <property type="evidence" value="ECO:0007669"/>
    <property type="project" value="InterPro"/>
</dbReference>
<dbReference type="STRING" id="105231.A0A1Y1HS68"/>
<accession>A0A1Y1HS68</accession>
<reference evidence="8 9" key="1">
    <citation type="journal article" date="2014" name="Nat. Commun.">
        <title>Klebsormidium flaccidum genome reveals primary factors for plant terrestrial adaptation.</title>
        <authorList>
            <person name="Hori K."/>
            <person name="Maruyama F."/>
            <person name="Fujisawa T."/>
            <person name="Togashi T."/>
            <person name="Yamamoto N."/>
            <person name="Seo M."/>
            <person name="Sato S."/>
            <person name="Yamada T."/>
            <person name="Mori H."/>
            <person name="Tajima N."/>
            <person name="Moriyama T."/>
            <person name="Ikeuchi M."/>
            <person name="Watanabe M."/>
            <person name="Wada H."/>
            <person name="Kobayashi K."/>
            <person name="Saito M."/>
            <person name="Masuda T."/>
            <person name="Sasaki-Sekimoto Y."/>
            <person name="Mashiguchi K."/>
            <person name="Awai K."/>
            <person name="Shimojima M."/>
            <person name="Masuda S."/>
            <person name="Iwai M."/>
            <person name="Nobusawa T."/>
            <person name="Narise T."/>
            <person name="Kondo S."/>
            <person name="Saito H."/>
            <person name="Sato R."/>
            <person name="Murakawa M."/>
            <person name="Ihara Y."/>
            <person name="Oshima-Yamada Y."/>
            <person name="Ohtaka K."/>
            <person name="Satoh M."/>
            <person name="Sonobe K."/>
            <person name="Ishii M."/>
            <person name="Ohtani R."/>
            <person name="Kanamori-Sato M."/>
            <person name="Honoki R."/>
            <person name="Miyazaki D."/>
            <person name="Mochizuki H."/>
            <person name="Umetsu J."/>
            <person name="Higashi K."/>
            <person name="Shibata D."/>
            <person name="Kamiya Y."/>
            <person name="Sato N."/>
            <person name="Nakamura Y."/>
            <person name="Tabata S."/>
            <person name="Ida S."/>
            <person name="Kurokawa K."/>
            <person name="Ohta H."/>
        </authorList>
    </citation>
    <scope>NUCLEOTIDE SEQUENCE [LARGE SCALE GENOMIC DNA]</scope>
    <source>
        <strain evidence="8 9">NIES-2285</strain>
    </source>
</reference>
<name>A0A1Y1HS68_KLENI</name>
<keyword evidence="4 5" id="KW-0238">DNA-binding</keyword>
<evidence type="ECO:0000313" key="9">
    <source>
        <dbReference type="Proteomes" id="UP000054558"/>
    </source>
</evidence>
<dbReference type="Proteomes" id="UP000054558">
    <property type="component" value="Unassembled WGS sequence"/>
</dbReference>
<dbReference type="GO" id="GO:0003677">
    <property type="term" value="F:DNA binding"/>
    <property type="evidence" value="ECO:0007669"/>
    <property type="project" value="UniProtKB-UniRule"/>
</dbReference>
<dbReference type="GO" id="GO:0005634">
    <property type="term" value="C:nucleus"/>
    <property type="evidence" value="ECO:0007669"/>
    <property type="project" value="UniProtKB-SubCell"/>
</dbReference>
<feature type="region of interest" description="Disordered" evidence="6">
    <location>
        <begin position="53"/>
        <end position="100"/>
    </location>
</feature>
<dbReference type="PANTHER" id="PTHR24326:SF606">
    <property type="entry name" value="HOMEOBOX-LEUCINE ZIPPER PROTEIN ATHB-54"/>
    <property type="match status" value="1"/>
</dbReference>
<feature type="domain" description="Homeobox" evidence="7">
    <location>
        <begin position="89"/>
        <end position="149"/>
    </location>
</feature>
<comment type="similarity">
    <text evidence="3">Belongs to the HD-ZIP homeobox family. Class I subfamily.</text>
</comment>
<protein>
    <submittedName>
        <fullName evidence="8">Homeobox protein</fullName>
    </submittedName>
</protein>
<dbReference type="PROSITE" id="PS50071">
    <property type="entry name" value="HOMEOBOX_2"/>
    <property type="match status" value="1"/>
</dbReference>
<comment type="subcellular location">
    <subcellularLocation>
        <location evidence="4 5">Nucleus</location>
    </subcellularLocation>
</comment>
<dbReference type="Pfam" id="PF00046">
    <property type="entry name" value="Homeodomain"/>
    <property type="match status" value="1"/>
</dbReference>
<dbReference type="OrthoDB" id="6159439at2759"/>
<keyword evidence="9" id="KW-1185">Reference proteome</keyword>
<dbReference type="CDD" id="cd00086">
    <property type="entry name" value="homeodomain"/>
    <property type="match status" value="1"/>
</dbReference>
<feature type="region of interest" description="Disordered" evidence="6">
    <location>
        <begin position="255"/>
        <end position="285"/>
    </location>
</feature>
<keyword evidence="1" id="KW-0805">Transcription regulation</keyword>
<dbReference type="OMA" id="FAICHAT"/>
<feature type="compositionally biased region" description="Basic and acidic residues" evidence="6">
    <location>
        <begin position="369"/>
        <end position="380"/>
    </location>
</feature>
<feature type="DNA-binding region" description="Homeobox" evidence="4">
    <location>
        <begin position="91"/>
        <end position="150"/>
    </location>
</feature>
<evidence type="ECO:0000256" key="2">
    <source>
        <dbReference type="ARBA" id="ARBA00023163"/>
    </source>
</evidence>
<feature type="region of interest" description="Disordered" evidence="6">
    <location>
        <begin position="208"/>
        <end position="240"/>
    </location>
</feature>
<gene>
    <name evidence="8" type="ORF">KFL_000810170</name>
</gene>
<keyword evidence="2" id="KW-0804">Transcription</keyword>
<dbReference type="PANTHER" id="PTHR24326">
    <property type="entry name" value="HOMEOBOX-LEUCINE ZIPPER PROTEIN"/>
    <property type="match status" value="1"/>
</dbReference>
<evidence type="ECO:0000256" key="1">
    <source>
        <dbReference type="ARBA" id="ARBA00023015"/>
    </source>
</evidence>
<feature type="region of interest" description="Disordered" evidence="6">
    <location>
        <begin position="353"/>
        <end position="380"/>
    </location>
</feature>
<dbReference type="EMBL" id="DF237030">
    <property type="protein sequence ID" value="GAQ81475.1"/>
    <property type="molecule type" value="Genomic_DNA"/>
</dbReference>
<dbReference type="InterPro" id="IPR009057">
    <property type="entry name" value="Homeodomain-like_sf"/>
</dbReference>
<feature type="compositionally biased region" description="Basic and acidic residues" evidence="6">
    <location>
        <begin position="220"/>
        <end position="239"/>
    </location>
</feature>
<keyword evidence="4 5" id="KW-0371">Homeobox</keyword>
<dbReference type="InterPro" id="IPR045224">
    <property type="entry name" value="HDZip_class_I_plant"/>
</dbReference>
<dbReference type="AlphaFoldDB" id="A0A1Y1HS68"/>
<evidence type="ECO:0000259" key="7">
    <source>
        <dbReference type="PROSITE" id="PS50071"/>
    </source>
</evidence>
<dbReference type="Gene3D" id="1.10.10.60">
    <property type="entry name" value="Homeodomain-like"/>
    <property type="match status" value="1"/>
</dbReference>
<proteinExistence type="inferred from homology"/>
<evidence type="ECO:0000256" key="5">
    <source>
        <dbReference type="RuleBase" id="RU000682"/>
    </source>
</evidence>
<dbReference type="InterPro" id="IPR001356">
    <property type="entry name" value="HD"/>
</dbReference>
<organism evidence="8 9">
    <name type="scientific">Klebsormidium nitens</name>
    <name type="common">Green alga</name>
    <name type="synonym">Ulothrix nitens</name>
    <dbReference type="NCBI Taxonomy" id="105231"/>
    <lineage>
        <taxon>Eukaryota</taxon>
        <taxon>Viridiplantae</taxon>
        <taxon>Streptophyta</taxon>
        <taxon>Klebsormidiophyceae</taxon>
        <taxon>Klebsormidiales</taxon>
        <taxon>Klebsormidiaceae</taxon>
        <taxon>Klebsormidium</taxon>
    </lineage>
</organism>
<dbReference type="SMART" id="SM00389">
    <property type="entry name" value="HOX"/>
    <property type="match status" value="1"/>
</dbReference>